<sequence>MTKAKYVDGFVLTIHKDNEADYKKMARVGAKAWMKFGALSYKECKAEDAEPQNVAFTFPKMTKAKEGESVWFAFIEFKSRKHRDEVNKKVMEYFDKVYANKEVPMPFDMKRMAYGGFKVEVSG</sequence>
<dbReference type="EMBL" id="PFBG01000017">
    <property type="protein sequence ID" value="PIR85960.1"/>
    <property type="molecule type" value="Genomic_DNA"/>
</dbReference>
<name>A0A2H0UHW1_9BACT</name>
<evidence type="ECO:0000313" key="1">
    <source>
        <dbReference type="EMBL" id="PIR85960.1"/>
    </source>
</evidence>
<accession>A0A2H0UHW1</accession>
<dbReference type="Pfam" id="PF07237">
    <property type="entry name" value="DUF1428"/>
    <property type="match status" value="1"/>
</dbReference>
<dbReference type="PIRSF" id="PIRSF007028">
    <property type="entry name" value="UCP007028"/>
    <property type="match status" value="1"/>
</dbReference>
<dbReference type="Proteomes" id="UP000229612">
    <property type="component" value="Unassembled WGS sequence"/>
</dbReference>
<dbReference type="Gene3D" id="3.30.70.100">
    <property type="match status" value="1"/>
</dbReference>
<dbReference type="InterPro" id="IPR011008">
    <property type="entry name" value="Dimeric_a/b-barrel"/>
</dbReference>
<protein>
    <submittedName>
        <fullName evidence="1">DUF1428 domain-containing protein</fullName>
    </submittedName>
</protein>
<comment type="caution">
    <text evidence="1">The sequence shown here is derived from an EMBL/GenBank/DDBJ whole genome shotgun (WGS) entry which is preliminary data.</text>
</comment>
<reference evidence="2" key="1">
    <citation type="submission" date="2017-09" db="EMBL/GenBank/DDBJ databases">
        <title>Depth-based differentiation of microbial function through sediment-hosted aquifers and enrichment of novel symbionts in the deep terrestrial subsurface.</title>
        <authorList>
            <person name="Probst A.J."/>
            <person name="Ladd B."/>
            <person name="Jarett J.K."/>
            <person name="Geller-Mcgrath D.E."/>
            <person name="Sieber C.M.K."/>
            <person name="Emerson J.B."/>
            <person name="Anantharaman K."/>
            <person name="Thomas B.C."/>
            <person name="Malmstrom R."/>
            <person name="Stieglmeier M."/>
            <person name="Klingl A."/>
            <person name="Woyke T."/>
            <person name="Ryan C.M."/>
            <person name="Banfield J.F."/>
        </authorList>
    </citation>
    <scope>NUCLEOTIDE SEQUENCE [LARGE SCALE GENOMIC DNA]</scope>
</reference>
<evidence type="ECO:0000313" key="2">
    <source>
        <dbReference type="Proteomes" id="UP000229612"/>
    </source>
</evidence>
<dbReference type="InterPro" id="IPR009874">
    <property type="entry name" value="DUF1428"/>
</dbReference>
<organism evidence="1 2">
    <name type="scientific">Candidatus Kaiserbacteria bacterium CG10_big_fil_rev_8_21_14_0_10_44_10</name>
    <dbReference type="NCBI Taxonomy" id="1974606"/>
    <lineage>
        <taxon>Bacteria</taxon>
        <taxon>Candidatus Kaiseribacteriota</taxon>
    </lineage>
</organism>
<gene>
    <name evidence="1" type="ORF">COU14_01615</name>
</gene>
<proteinExistence type="predicted"/>
<dbReference type="AlphaFoldDB" id="A0A2H0UHW1"/>
<dbReference type="SUPFAM" id="SSF54909">
    <property type="entry name" value="Dimeric alpha+beta barrel"/>
    <property type="match status" value="1"/>
</dbReference>